<comment type="caution">
    <text evidence="1">The sequence shown here is derived from an EMBL/GenBank/DDBJ whole genome shotgun (WGS) entry which is preliminary data.</text>
</comment>
<dbReference type="AlphaFoldDB" id="X1RM28"/>
<proteinExistence type="predicted"/>
<gene>
    <name evidence="1" type="ORF">S12H4_26352</name>
</gene>
<dbReference type="EMBL" id="BARW01014942">
    <property type="protein sequence ID" value="GAI81822.1"/>
    <property type="molecule type" value="Genomic_DNA"/>
</dbReference>
<sequence length="167" mass="19390">MTKLINHPALALKVSQYPNYAQGLACLRNFLRGGRRAFFRNNGMAYFRHSSSLRIIVIRLVPHVYEVRAFPVGYFNVYGIKEALAVEEFRGWLFVLDPRTGRIYYMTGSQKEGVEFYKLIRLAIRHKGTLTKGGRFYQVLLRSSRATACVIAKRHKVTPRKLKNHQR</sequence>
<protein>
    <submittedName>
        <fullName evidence="1">Uncharacterized protein</fullName>
    </submittedName>
</protein>
<reference evidence="1" key="1">
    <citation type="journal article" date="2014" name="Front. Microbiol.">
        <title>High frequency of phylogenetically diverse reductive dehalogenase-homologous genes in deep subseafloor sedimentary metagenomes.</title>
        <authorList>
            <person name="Kawai M."/>
            <person name="Futagami T."/>
            <person name="Toyoda A."/>
            <person name="Takaki Y."/>
            <person name="Nishi S."/>
            <person name="Hori S."/>
            <person name="Arai W."/>
            <person name="Tsubouchi T."/>
            <person name="Morono Y."/>
            <person name="Uchiyama I."/>
            <person name="Ito T."/>
            <person name="Fujiyama A."/>
            <person name="Inagaki F."/>
            <person name="Takami H."/>
        </authorList>
    </citation>
    <scope>NUCLEOTIDE SEQUENCE</scope>
    <source>
        <strain evidence="1">Expedition CK06-06</strain>
    </source>
</reference>
<name>X1RM28_9ZZZZ</name>
<organism evidence="1">
    <name type="scientific">marine sediment metagenome</name>
    <dbReference type="NCBI Taxonomy" id="412755"/>
    <lineage>
        <taxon>unclassified sequences</taxon>
        <taxon>metagenomes</taxon>
        <taxon>ecological metagenomes</taxon>
    </lineage>
</organism>
<accession>X1RM28</accession>
<evidence type="ECO:0000313" key="1">
    <source>
        <dbReference type="EMBL" id="GAI81822.1"/>
    </source>
</evidence>